<dbReference type="GeneID" id="106179072"/>
<name>A0A1S3K6Z6_LINAN</name>
<protein>
    <submittedName>
        <fullName evidence="9">Transmembrane protein 53-like</fullName>
    </submittedName>
</protein>
<evidence type="ECO:0000256" key="3">
    <source>
        <dbReference type="ARBA" id="ARBA00022989"/>
    </source>
</evidence>
<organism evidence="8 9">
    <name type="scientific">Lingula anatina</name>
    <name type="common">Brachiopod</name>
    <name type="synonym">Lingula unguis</name>
    <dbReference type="NCBI Taxonomy" id="7574"/>
    <lineage>
        <taxon>Eukaryota</taxon>
        <taxon>Metazoa</taxon>
        <taxon>Spiralia</taxon>
        <taxon>Lophotrochozoa</taxon>
        <taxon>Brachiopoda</taxon>
        <taxon>Linguliformea</taxon>
        <taxon>Lingulata</taxon>
        <taxon>Lingulida</taxon>
        <taxon>Linguloidea</taxon>
        <taxon>Lingulidae</taxon>
        <taxon>Lingula</taxon>
    </lineage>
</organism>
<keyword evidence="5" id="KW-0539">Nucleus</keyword>
<dbReference type="InterPro" id="IPR029058">
    <property type="entry name" value="AB_hydrolase_fold"/>
</dbReference>
<accession>A0A1S3K6Z6</accession>
<evidence type="ECO:0000313" key="8">
    <source>
        <dbReference type="Proteomes" id="UP000085678"/>
    </source>
</evidence>
<comment type="similarity">
    <text evidence="1">Belongs to the TMEM53 family.</text>
</comment>
<dbReference type="Proteomes" id="UP000085678">
    <property type="component" value="Unplaced"/>
</dbReference>
<gene>
    <name evidence="9" type="primary">LOC106179072</name>
</gene>
<evidence type="ECO:0000256" key="6">
    <source>
        <dbReference type="ARBA" id="ARBA00034303"/>
    </source>
</evidence>
<reference evidence="9" key="1">
    <citation type="submission" date="2025-08" db="UniProtKB">
        <authorList>
            <consortium name="RefSeq"/>
        </authorList>
    </citation>
    <scope>IDENTIFICATION</scope>
    <source>
        <tissue evidence="9">Gonads</tissue>
    </source>
</reference>
<evidence type="ECO:0000313" key="9">
    <source>
        <dbReference type="RefSeq" id="XP_013418031.1"/>
    </source>
</evidence>
<dbReference type="RefSeq" id="XP_013418031.1">
    <property type="nucleotide sequence ID" value="XM_013562577.2"/>
</dbReference>
<keyword evidence="4 7" id="KW-0472">Membrane</keyword>
<dbReference type="OrthoDB" id="77878at2759"/>
<evidence type="ECO:0000256" key="5">
    <source>
        <dbReference type="ARBA" id="ARBA00023242"/>
    </source>
</evidence>
<evidence type="ECO:0000256" key="4">
    <source>
        <dbReference type="ARBA" id="ARBA00023136"/>
    </source>
</evidence>
<dbReference type="Pfam" id="PF05705">
    <property type="entry name" value="DUF829"/>
    <property type="match status" value="1"/>
</dbReference>
<proteinExistence type="inferred from homology"/>
<dbReference type="InterPro" id="IPR008547">
    <property type="entry name" value="DUF829_TMEM53"/>
</dbReference>
<keyword evidence="2 7" id="KW-0812">Transmembrane</keyword>
<dbReference type="Gene3D" id="3.40.50.1820">
    <property type="entry name" value="alpha/beta hydrolase"/>
    <property type="match status" value="1"/>
</dbReference>
<feature type="transmembrane region" description="Helical" evidence="7">
    <location>
        <begin position="160"/>
        <end position="180"/>
    </location>
</feature>
<evidence type="ECO:0000256" key="1">
    <source>
        <dbReference type="ARBA" id="ARBA00007387"/>
    </source>
</evidence>
<dbReference type="PANTHER" id="PTHR12265">
    <property type="entry name" value="TRANSMEMBRANE PROTEIN 53"/>
    <property type="match status" value="1"/>
</dbReference>
<dbReference type="KEGG" id="lak:106179072"/>
<dbReference type="AlphaFoldDB" id="A0A1S3K6Z6"/>
<dbReference type="SUPFAM" id="SSF53474">
    <property type="entry name" value="alpha/beta-Hydrolases"/>
    <property type="match status" value="1"/>
</dbReference>
<sequence>MPSELEYCITFPWRDEKARKPSETREPVVILLGWAQSTDGELAEYSAIYEQSGYICISYSIPFFPDMFFGQRRLRRTAAKIYDVIADHELEKHPIFIHIFGAGGQAMYRHFLEAMQAEESVPDGKGRTLQVAGVIFDSAPVQTGFFGVIKSYMNSLRVSAVLKPICGLFLGLYVLFHYVWHIIKRMFFFPGCAVFTTWDIIRADKSRCPELFLGSTADAIATPKSVKYMVEQRKNRGVDVTSVVWDDSAHLEHMQKHREAYAAQCYGFISQIMGARLNMLRYTK</sequence>
<evidence type="ECO:0000256" key="2">
    <source>
        <dbReference type="ARBA" id="ARBA00022692"/>
    </source>
</evidence>
<comment type="subcellular location">
    <subcellularLocation>
        <location evidence="6">Nucleus outer membrane</location>
        <topology evidence="6">Single-pass membrane protein</topology>
    </subcellularLocation>
</comment>
<dbReference type="InParanoid" id="A0A1S3K6Z6"/>
<keyword evidence="8" id="KW-1185">Reference proteome</keyword>
<dbReference type="GO" id="GO:0005640">
    <property type="term" value="C:nuclear outer membrane"/>
    <property type="evidence" value="ECO:0007669"/>
    <property type="project" value="UniProtKB-SubCell"/>
</dbReference>
<keyword evidence="3 7" id="KW-1133">Transmembrane helix</keyword>
<evidence type="ECO:0000256" key="7">
    <source>
        <dbReference type="SAM" id="Phobius"/>
    </source>
</evidence>
<dbReference type="PANTHER" id="PTHR12265:SF30">
    <property type="entry name" value="TRANSMEMBRANE PROTEIN 53"/>
    <property type="match status" value="1"/>
</dbReference>